<dbReference type="EMBL" id="JAVAMP010000005">
    <property type="protein sequence ID" value="MDP5275012.1"/>
    <property type="molecule type" value="Genomic_DNA"/>
</dbReference>
<protein>
    <submittedName>
        <fullName evidence="1">Uncharacterized protein</fullName>
    </submittedName>
</protein>
<evidence type="ECO:0000313" key="2">
    <source>
        <dbReference type="Proteomes" id="UP001231941"/>
    </source>
</evidence>
<comment type="caution">
    <text evidence="1">The sequence shown here is derived from an EMBL/GenBank/DDBJ whole genome shotgun (WGS) entry which is preliminary data.</text>
</comment>
<proteinExistence type="predicted"/>
<keyword evidence="2" id="KW-1185">Reference proteome</keyword>
<accession>A0ABT9J0R9</accession>
<name>A0ABT9J0R9_9BACL</name>
<sequence length="164" mass="17102">MGKFDRTKCDCCVCPMQSVMQQLGDSNRNDVGIATPVGVDGDIMINSAEGFIARTNNGSYPICNVTAVGVGAPPFDFTVKPLKKDVKGECSCCEDPATNELNLLIGEVVDIEFVGGVAPFADGDIVTGTVTKVGEGILFLSDLGTLSSAAISTCQITRIELSTS</sequence>
<dbReference type="Proteomes" id="UP001231941">
    <property type="component" value="Unassembled WGS sequence"/>
</dbReference>
<evidence type="ECO:0000313" key="1">
    <source>
        <dbReference type="EMBL" id="MDP5275012.1"/>
    </source>
</evidence>
<organism evidence="1 2">
    <name type="scientific">Chengkuizengella axinellae</name>
    <dbReference type="NCBI Taxonomy" id="3064388"/>
    <lineage>
        <taxon>Bacteria</taxon>
        <taxon>Bacillati</taxon>
        <taxon>Bacillota</taxon>
        <taxon>Bacilli</taxon>
        <taxon>Bacillales</taxon>
        <taxon>Paenibacillaceae</taxon>
        <taxon>Chengkuizengella</taxon>
    </lineage>
</organism>
<reference evidence="1 2" key="1">
    <citation type="submission" date="2023-08" db="EMBL/GenBank/DDBJ databases">
        <authorList>
            <person name="Park J.-S."/>
        </authorList>
    </citation>
    <scope>NUCLEOTIDE SEQUENCE [LARGE SCALE GENOMIC DNA]</scope>
    <source>
        <strain evidence="1 2">2205SS18-9</strain>
    </source>
</reference>
<gene>
    <name evidence="1" type="ORF">Q5Y73_12905</name>
</gene>
<dbReference type="RefSeq" id="WP_305992321.1">
    <property type="nucleotide sequence ID" value="NZ_JAVAMP010000005.1"/>
</dbReference>